<evidence type="ECO:0000313" key="2">
    <source>
        <dbReference type="EMBL" id="XBH15664.1"/>
    </source>
</evidence>
<name>A0AAU7DCW5_9BACT</name>
<protein>
    <submittedName>
        <fullName evidence="2">DUF1440 domain-containing protein</fullName>
    </submittedName>
</protein>
<feature type="region of interest" description="Disordered" evidence="1">
    <location>
        <begin position="41"/>
        <end position="64"/>
    </location>
</feature>
<sequence>MSGQKEVHLTRGIVAGIVGGLVASWVMNEFMENLGPQLQKAVEKGETAAKTQQPQAGDKPDDATMKTADAVVSTLTGGRHLSHEEKEKGGPIVHYAFGALMGAVYGAIAEEMPAATTGFGTAFGAALFTGADLVAVPALNLSQSSGDEPVSSLATPFAAHLVYGAATEAVRRLVRALL</sequence>
<dbReference type="InterPro" id="IPR009898">
    <property type="entry name" value="DUF1440"/>
</dbReference>
<evidence type="ECO:0000256" key="1">
    <source>
        <dbReference type="SAM" id="MobiDB-lite"/>
    </source>
</evidence>
<reference evidence="2" key="1">
    <citation type="submission" date="2023-03" db="EMBL/GenBank/DDBJ databases">
        <title>Edaphobacter sp.</title>
        <authorList>
            <person name="Huber K.J."/>
            <person name="Papendorf J."/>
            <person name="Pilke C."/>
            <person name="Bunk B."/>
            <person name="Sproeer C."/>
            <person name="Pester M."/>
        </authorList>
    </citation>
    <scope>NUCLEOTIDE SEQUENCE</scope>
    <source>
        <strain evidence="2">DSM 110680</strain>
    </source>
</reference>
<dbReference type="EMBL" id="CP121196">
    <property type="protein sequence ID" value="XBH15664.1"/>
    <property type="molecule type" value="Genomic_DNA"/>
</dbReference>
<dbReference type="RefSeq" id="WP_348260898.1">
    <property type="nucleotide sequence ID" value="NZ_CP121196.1"/>
</dbReference>
<proteinExistence type="predicted"/>
<dbReference type="Pfam" id="PF07274">
    <property type="entry name" value="DUF1440"/>
    <property type="match status" value="1"/>
</dbReference>
<accession>A0AAU7DCW5</accession>
<dbReference type="AlphaFoldDB" id="A0AAU7DCW5"/>
<gene>
    <name evidence="2" type="ORF">P8935_13905</name>
</gene>
<organism evidence="2">
    <name type="scientific">Telmatobacter sp. DSM 110680</name>
    <dbReference type="NCBI Taxonomy" id="3036704"/>
    <lineage>
        <taxon>Bacteria</taxon>
        <taxon>Pseudomonadati</taxon>
        <taxon>Acidobacteriota</taxon>
        <taxon>Terriglobia</taxon>
        <taxon>Terriglobales</taxon>
        <taxon>Acidobacteriaceae</taxon>
        <taxon>Telmatobacter</taxon>
    </lineage>
</organism>